<dbReference type="InterPro" id="IPR029021">
    <property type="entry name" value="Prot-tyrosine_phosphatase-like"/>
</dbReference>
<dbReference type="GO" id="GO:0009653">
    <property type="term" value="P:anatomical structure morphogenesis"/>
    <property type="evidence" value="ECO:0007669"/>
    <property type="project" value="UniProtKB-ARBA"/>
</dbReference>
<sequence length="914" mass="103359">MEASHYIKKDIVEVTKKERNFPSLDLSTTSTLTENTNQPILLIQSPKTPTLSRKLKAVSLDSDPTQKSTLEVSRDVFSVPNTPKKQLKPVSIKYNDDRPFQTASLTSDFHSVSNLKKFTSNSNISGSQLLKTLPEIMTLQDFSDSRPEPVRIKTKGLLERRGSNASLTIDLGSTSRTLDTKVMPLKNFNNIKSVSHINLSTVGVEKCSCSLPSSCEVKANKKAVAIVGRCSGTLQKSQPQLDKIDINPIKTSSPEGKTGVCKNRCYTFHKKCNCLCNFKCRRKSLSNENLYIPPCSFCQSRNGPTKCGTAVRHCKGCKKTVYPRQAGLCQSQALSEDFKLHLQNVQYLQTAGSVLSLTDLKMACEPTRVPKLHQEFWEVPLNLQEKCIVSGSQNKNRYKGVLPNEHSRVHLLGERDYIHANYIKGPDYLESCYIATQGPMSHTCEDFWEMVWNNKSNCIVMLTGLVEKGRNKCELYFPLGRTSPNSREKSFYYVTTTKVQDRFTFDFKNTKKYEEETVAFEELDEVTYGNFRIKFINKFDLGHYSLRLLELFKLDSDGDVRKIYHYWYSKWQDHKMASPEEVLELALDVLTKTNKIDGNERSKNPNDTISDNNISRKSSLDNNNLDSVSKQRPKNSQDLISNNAKNNTSEDTRKISKALRTSNWHKELAKLQEEMEEIKQNLLKKSQSALDYFTSSKDLNETSSKIENFSKKTNTNIFFSLKTRSMAQTESFDFDKTSKEEAESSYNNNLKVNNTEKNSEDETAVVTKISPRDHGNLKFKSVSTNGDSSEIFLRNETVSRPFSSKISSDRDSSSDDFQSADSLSLECDLSSSLLPKKFAELPSSTIVVHCSAGIGRTGCFLAVLNGIQQLRNNRNVDVLAILCSLRLNRGGMVQTAEQYELIHRVLKLYAETLL</sequence>
<name>A0A1W4XK80_AGRPL</name>
<dbReference type="InParanoid" id="A0A1W4XK80"/>
<accession>A0A1W4XK80</accession>
<dbReference type="GeneID" id="108745008"/>
<dbReference type="CTD" id="37461"/>
<dbReference type="GO" id="GO:0019901">
    <property type="term" value="F:protein kinase binding"/>
    <property type="evidence" value="ECO:0007669"/>
    <property type="project" value="TreeGrafter"/>
</dbReference>
<evidence type="ECO:0000256" key="3">
    <source>
        <dbReference type="ARBA" id="ARBA00022801"/>
    </source>
</evidence>
<dbReference type="OrthoDB" id="9993594at2759"/>
<dbReference type="KEGG" id="apln:108745008"/>
<feature type="compositionally biased region" description="Polar residues" evidence="6">
    <location>
        <begin position="605"/>
        <end position="617"/>
    </location>
</feature>
<feature type="compositionally biased region" description="Low complexity" evidence="6">
    <location>
        <begin position="747"/>
        <end position="756"/>
    </location>
</feature>
<gene>
    <name evidence="10" type="primary">LOC108745008</name>
</gene>
<keyword evidence="5" id="KW-0175">Coiled coil</keyword>
<dbReference type="SMART" id="SM00194">
    <property type="entry name" value="PTPc"/>
    <property type="match status" value="1"/>
</dbReference>
<reference evidence="10" key="1">
    <citation type="submission" date="2025-08" db="UniProtKB">
        <authorList>
            <consortium name="RefSeq"/>
        </authorList>
    </citation>
    <scope>IDENTIFICATION</scope>
    <source>
        <tissue evidence="10">Entire body</tissue>
    </source>
</reference>
<dbReference type="RefSeq" id="XP_018336516.1">
    <property type="nucleotide sequence ID" value="XM_018481014.2"/>
</dbReference>
<evidence type="ECO:0000259" key="8">
    <source>
        <dbReference type="PROSITE" id="PS50056"/>
    </source>
</evidence>
<feature type="domain" description="Tyrosine specific protein phosphatases" evidence="8">
    <location>
        <begin position="842"/>
        <end position="900"/>
    </location>
</feature>
<evidence type="ECO:0000256" key="2">
    <source>
        <dbReference type="ARBA" id="ARBA00022553"/>
    </source>
</evidence>
<dbReference type="PROSITE" id="PS00383">
    <property type="entry name" value="TYR_PHOSPHATASE_1"/>
    <property type="match status" value="1"/>
</dbReference>
<feature type="region of interest" description="Disordered" evidence="6">
    <location>
        <begin position="596"/>
        <end position="653"/>
    </location>
</feature>
<evidence type="ECO:0000259" key="7">
    <source>
        <dbReference type="PROSITE" id="PS50055"/>
    </source>
</evidence>
<dbReference type="InterPro" id="IPR008356">
    <property type="entry name" value="Tyr_Pase_KIM-con"/>
</dbReference>
<keyword evidence="3" id="KW-0378">Hydrolase</keyword>
<evidence type="ECO:0000313" key="10">
    <source>
        <dbReference type="RefSeq" id="XP_018336516.1"/>
    </source>
</evidence>
<dbReference type="InterPro" id="IPR000242">
    <property type="entry name" value="PTP_cat"/>
</dbReference>
<feature type="coiled-coil region" evidence="5">
    <location>
        <begin position="661"/>
        <end position="688"/>
    </location>
</feature>
<dbReference type="PANTHER" id="PTHR46198:SF4">
    <property type="entry name" value="PROTEIN-TYROSINE-PHOSPHATASE"/>
    <property type="match status" value="1"/>
</dbReference>
<dbReference type="SMART" id="SM00404">
    <property type="entry name" value="PTPc_motif"/>
    <property type="match status" value="1"/>
</dbReference>
<dbReference type="PRINTS" id="PR00700">
    <property type="entry name" value="PRTYPHPHTASE"/>
</dbReference>
<dbReference type="GO" id="GO:0004725">
    <property type="term" value="F:protein tyrosine phosphatase activity"/>
    <property type="evidence" value="ECO:0007669"/>
    <property type="project" value="UniProtKB-EC"/>
</dbReference>
<dbReference type="FunCoup" id="A0A1W4XK80">
    <property type="interactions" value="238"/>
</dbReference>
<keyword evidence="9" id="KW-1185">Reference proteome</keyword>
<keyword evidence="2" id="KW-0597">Phosphoprotein</keyword>
<dbReference type="GO" id="GO:0030054">
    <property type="term" value="C:cell junction"/>
    <property type="evidence" value="ECO:0007669"/>
    <property type="project" value="TreeGrafter"/>
</dbReference>
<dbReference type="GO" id="GO:0005829">
    <property type="term" value="C:cytosol"/>
    <property type="evidence" value="ECO:0007669"/>
    <property type="project" value="TreeGrafter"/>
</dbReference>
<proteinExistence type="predicted"/>
<evidence type="ECO:0000313" key="9">
    <source>
        <dbReference type="Proteomes" id="UP000192223"/>
    </source>
</evidence>
<dbReference type="STRING" id="224129.A0A1W4XK80"/>
<evidence type="ECO:0000256" key="1">
    <source>
        <dbReference type="ARBA" id="ARBA00013064"/>
    </source>
</evidence>
<dbReference type="SUPFAM" id="SSF52799">
    <property type="entry name" value="(Phosphotyrosine protein) phosphatases II"/>
    <property type="match status" value="2"/>
</dbReference>
<dbReference type="GO" id="GO:0005886">
    <property type="term" value="C:plasma membrane"/>
    <property type="evidence" value="ECO:0007669"/>
    <property type="project" value="TreeGrafter"/>
</dbReference>
<dbReference type="GO" id="GO:0048666">
    <property type="term" value="P:neuron development"/>
    <property type="evidence" value="ECO:0007669"/>
    <property type="project" value="UniProtKB-ARBA"/>
</dbReference>
<dbReference type="Pfam" id="PF00102">
    <property type="entry name" value="Y_phosphatase"/>
    <property type="match status" value="3"/>
</dbReference>
<dbReference type="InterPro" id="IPR003595">
    <property type="entry name" value="Tyr_Pase_cat"/>
</dbReference>
<feature type="compositionally biased region" description="Basic and acidic residues" evidence="6">
    <location>
        <begin position="733"/>
        <end position="742"/>
    </location>
</feature>
<dbReference type="GO" id="GO:0007165">
    <property type="term" value="P:signal transduction"/>
    <property type="evidence" value="ECO:0007669"/>
    <property type="project" value="TreeGrafter"/>
</dbReference>
<dbReference type="PROSITE" id="PS50055">
    <property type="entry name" value="TYR_PHOSPHATASE_PTP"/>
    <property type="match status" value="1"/>
</dbReference>
<dbReference type="InterPro" id="IPR016130">
    <property type="entry name" value="Tyr_Pase_AS"/>
</dbReference>
<organism evidence="9 10">
    <name type="scientific">Agrilus planipennis</name>
    <name type="common">Emerald ash borer</name>
    <name type="synonym">Agrilus marcopoli</name>
    <dbReference type="NCBI Taxonomy" id="224129"/>
    <lineage>
        <taxon>Eukaryota</taxon>
        <taxon>Metazoa</taxon>
        <taxon>Ecdysozoa</taxon>
        <taxon>Arthropoda</taxon>
        <taxon>Hexapoda</taxon>
        <taxon>Insecta</taxon>
        <taxon>Pterygota</taxon>
        <taxon>Neoptera</taxon>
        <taxon>Endopterygota</taxon>
        <taxon>Coleoptera</taxon>
        <taxon>Polyphaga</taxon>
        <taxon>Elateriformia</taxon>
        <taxon>Buprestoidea</taxon>
        <taxon>Buprestidae</taxon>
        <taxon>Agrilinae</taxon>
        <taxon>Agrilus</taxon>
    </lineage>
</organism>
<dbReference type="Gene3D" id="3.90.190.10">
    <property type="entry name" value="Protein tyrosine phosphatase superfamily"/>
    <property type="match status" value="2"/>
</dbReference>
<dbReference type="PANTHER" id="PTHR46198">
    <property type="entry name" value="PROTEIN-TYROSINE-PHOSPHATASE"/>
    <property type="match status" value="1"/>
</dbReference>
<dbReference type="AlphaFoldDB" id="A0A1W4XK80"/>
<evidence type="ECO:0000256" key="4">
    <source>
        <dbReference type="ARBA" id="ARBA00022912"/>
    </source>
</evidence>
<dbReference type="EC" id="3.1.3.48" evidence="1"/>
<feature type="domain" description="Tyrosine-protein phosphatase" evidence="7">
    <location>
        <begin position="392"/>
        <end position="909"/>
    </location>
</feature>
<keyword evidence="4" id="KW-0904">Protein phosphatase</keyword>
<dbReference type="PROSITE" id="PS50056">
    <property type="entry name" value="TYR_PHOSPHATASE_2"/>
    <property type="match status" value="1"/>
</dbReference>
<dbReference type="Proteomes" id="UP000192223">
    <property type="component" value="Unplaced"/>
</dbReference>
<evidence type="ECO:0000256" key="6">
    <source>
        <dbReference type="SAM" id="MobiDB-lite"/>
    </source>
</evidence>
<dbReference type="InterPro" id="IPR000387">
    <property type="entry name" value="Tyr_Pase_dom"/>
</dbReference>
<feature type="region of interest" description="Disordered" evidence="6">
    <location>
        <begin position="730"/>
        <end position="762"/>
    </location>
</feature>
<protein>
    <recommendedName>
        <fullName evidence="1">protein-tyrosine-phosphatase</fullName>
        <ecNumber evidence="1">3.1.3.48</ecNumber>
    </recommendedName>
</protein>
<feature type="compositionally biased region" description="Polar residues" evidence="6">
    <location>
        <begin position="628"/>
        <end position="647"/>
    </location>
</feature>
<evidence type="ECO:0000256" key="5">
    <source>
        <dbReference type="SAM" id="Coils"/>
    </source>
</evidence>